<protein>
    <submittedName>
        <fullName evidence="2">Uncharacterized protein</fullName>
    </submittedName>
</protein>
<keyword evidence="1" id="KW-1133">Transmembrane helix</keyword>
<evidence type="ECO:0000313" key="2">
    <source>
        <dbReference type="EMBL" id="KAK3246922.1"/>
    </source>
</evidence>
<keyword evidence="3" id="KW-1185">Reference proteome</keyword>
<reference evidence="2 3" key="1">
    <citation type="journal article" date="2015" name="Genome Biol. Evol.">
        <title>Comparative Genomics of a Bacterivorous Green Alga Reveals Evolutionary Causalities and Consequences of Phago-Mixotrophic Mode of Nutrition.</title>
        <authorList>
            <person name="Burns J.A."/>
            <person name="Paasch A."/>
            <person name="Narechania A."/>
            <person name="Kim E."/>
        </authorList>
    </citation>
    <scope>NUCLEOTIDE SEQUENCE [LARGE SCALE GENOMIC DNA]</scope>
    <source>
        <strain evidence="2 3">PLY_AMNH</strain>
    </source>
</reference>
<gene>
    <name evidence="2" type="ORF">CYMTET_43561</name>
</gene>
<dbReference type="Proteomes" id="UP001190700">
    <property type="component" value="Unassembled WGS sequence"/>
</dbReference>
<evidence type="ECO:0000313" key="3">
    <source>
        <dbReference type="Proteomes" id="UP001190700"/>
    </source>
</evidence>
<evidence type="ECO:0000256" key="1">
    <source>
        <dbReference type="SAM" id="Phobius"/>
    </source>
</evidence>
<keyword evidence="1" id="KW-0812">Transmembrane</keyword>
<proteinExistence type="predicted"/>
<name>A0AAE0F0H9_9CHLO</name>
<feature type="transmembrane region" description="Helical" evidence="1">
    <location>
        <begin position="32"/>
        <end position="51"/>
    </location>
</feature>
<organism evidence="2 3">
    <name type="scientific">Cymbomonas tetramitiformis</name>
    <dbReference type="NCBI Taxonomy" id="36881"/>
    <lineage>
        <taxon>Eukaryota</taxon>
        <taxon>Viridiplantae</taxon>
        <taxon>Chlorophyta</taxon>
        <taxon>Pyramimonadophyceae</taxon>
        <taxon>Pyramimonadales</taxon>
        <taxon>Pyramimonadaceae</taxon>
        <taxon>Cymbomonas</taxon>
    </lineage>
</organism>
<accession>A0AAE0F0H9</accession>
<keyword evidence="1" id="KW-0472">Membrane</keyword>
<dbReference type="AlphaFoldDB" id="A0AAE0F0H9"/>
<dbReference type="EMBL" id="LGRX02029369">
    <property type="protein sequence ID" value="KAK3246922.1"/>
    <property type="molecule type" value="Genomic_DNA"/>
</dbReference>
<comment type="caution">
    <text evidence="2">The sequence shown here is derived from an EMBL/GenBank/DDBJ whole genome shotgun (WGS) entry which is preliminary data.</text>
</comment>
<sequence length="172" mass="19236">MTTRTDWSPEWFTSGLDASFYGPRDTDDAKPLILAVFGTLLVAIASTFLLLRLRLHLRTSISQSLSKTLKDHGKHRAKRFVPAPHSWEVQDTGLTIPQVCEVCNELLADQYDLLAEQFQAPLAPRHTLSLRACFLGRAAYATPCLTASCKREHCAVLLLIPGTFYARLRRPA</sequence>